<dbReference type="EMBL" id="CAXHTA020000020">
    <property type="protein sequence ID" value="CAL5229189.1"/>
    <property type="molecule type" value="Genomic_DNA"/>
</dbReference>
<evidence type="ECO:0000313" key="3">
    <source>
        <dbReference type="Proteomes" id="UP001497392"/>
    </source>
</evidence>
<gene>
    <name evidence="2" type="primary">g12468</name>
    <name evidence="2" type="ORF">VP750_LOCUS11095</name>
</gene>
<dbReference type="Proteomes" id="UP001497392">
    <property type="component" value="Unassembled WGS sequence"/>
</dbReference>
<name>A0ABP1GAE8_9CHLO</name>
<reference evidence="2 3" key="1">
    <citation type="submission" date="2024-06" db="EMBL/GenBank/DDBJ databases">
        <authorList>
            <person name="Kraege A."/>
            <person name="Thomma B."/>
        </authorList>
    </citation>
    <scope>NUCLEOTIDE SEQUENCE [LARGE SCALE GENOMIC DNA]</scope>
</reference>
<comment type="caution">
    <text evidence="2">The sequence shown here is derived from an EMBL/GenBank/DDBJ whole genome shotgun (WGS) entry which is preliminary data.</text>
</comment>
<protein>
    <submittedName>
        <fullName evidence="2">G12468 protein</fullName>
    </submittedName>
</protein>
<evidence type="ECO:0000313" key="2">
    <source>
        <dbReference type="EMBL" id="CAL5229189.1"/>
    </source>
</evidence>
<evidence type="ECO:0000256" key="1">
    <source>
        <dbReference type="SAM" id="MobiDB-lite"/>
    </source>
</evidence>
<sequence length="166" mass="18671">MRFFRYSKTVADIEKNAFHGWIWGPRVVPPPHPLVEQWREDRRKMAAMEKEEHELKQCRDQLSRMIQVLKDSKEVKHHVKQELPKVAQATKELSMFLDRLEAEPQDASRPAPIDLSAQRPAPISTSPAALPLEAKELPGGPESPTTTLQGPSPYGLTDSCSPMIGA</sequence>
<keyword evidence="3" id="KW-1185">Reference proteome</keyword>
<organism evidence="2 3">
    <name type="scientific">Coccomyxa viridis</name>
    <dbReference type="NCBI Taxonomy" id="1274662"/>
    <lineage>
        <taxon>Eukaryota</taxon>
        <taxon>Viridiplantae</taxon>
        <taxon>Chlorophyta</taxon>
        <taxon>core chlorophytes</taxon>
        <taxon>Trebouxiophyceae</taxon>
        <taxon>Trebouxiophyceae incertae sedis</taxon>
        <taxon>Coccomyxaceae</taxon>
        <taxon>Coccomyxa</taxon>
    </lineage>
</organism>
<accession>A0ABP1GAE8</accession>
<proteinExistence type="predicted"/>
<feature type="region of interest" description="Disordered" evidence="1">
    <location>
        <begin position="101"/>
        <end position="166"/>
    </location>
</feature>